<evidence type="ECO:0000256" key="3">
    <source>
        <dbReference type="RuleBase" id="RU367086"/>
    </source>
</evidence>
<dbReference type="Proteomes" id="UP000050791">
    <property type="component" value="Unassembled WGS sequence"/>
</dbReference>
<dbReference type="GO" id="GO:0005730">
    <property type="term" value="C:nucleolus"/>
    <property type="evidence" value="ECO:0007669"/>
    <property type="project" value="UniProtKB-SubCell"/>
</dbReference>
<reference evidence="6" key="1">
    <citation type="submission" date="2023-11" db="UniProtKB">
        <authorList>
            <consortium name="WormBaseParasite"/>
        </authorList>
    </citation>
    <scope>IDENTIFICATION</scope>
</reference>
<evidence type="ECO:0000256" key="4">
    <source>
        <dbReference type="SAM" id="MobiDB-lite"/>
    </source>
</evidence>
<comment type="similarity">
    <text evidence="3">Belongs to the RPF2 family.</text>
</comment>
<dbReference type="GO" id="GO:0000463">
    <property type="term" value="P:maturation of LSU-rRNA from tricistronic rRNA transcript (SSU-rRNA, 5.8S rRNA, LSU-rRNA)"/>
    <property type="evidence" value="ECO:0007669"/>
    <property type="project" value="TreeGrafter"/>
</dbReference>
<comment type="subcellular location">
    <subcellularLocation>
        <location evidence="1 3">Nucleus</location>
        <location evidence="1 3">Nucleolus</location>
    </subcellularLocation>
</comment>
<evidence type="ECO:0000313" key="5">
    <source>
        <dbReference type="Proteomes" id="UP000050791"/>
    </source>
</evidence>
<organism evidence="5 6">
    <name type="scientific">Schistosoma mattheei</name>
    <dbReference type="NCBI Taxonomy" id="31246"/>
    <lineage>
        <taxon>Eukaryota</taxon>
        <taxon>Metazoa</taxon>
        <taxon>Spiralia</taxon>
        <taxon>Lophotrochozoa</taxon>
        <taxon>Platyhelminthes</taxon>
        <taxon>Trematoda</taxon>
        <taxon>Digenea</taxon>
        <taxon>Strigeidida</taxon>
        <taxon>Schistosomatoidea</taxon>
        <taxon>Schistosomatidae</taxon>
        <taxon>Schistosoma</taxon>
    </lineage>
</organism>
<dbReference type="AlphaFoldDB" id="A0AA85B8Y5"/>
<name>A0AA85B8Y5_9TREM</name>
<keyword evidence="2 3" id="KW-0539">Nucleus</keyword>
<evidence type="ECO:0000313" key="6">
    <source>
        <dbReference type="WBParaSite" id="SMTH1_3950.1"/>
    </source>
</evidence>
<dbReference type="GO" id="GO:0019843">
    <property type="term" value="F:rRNA binding"/>
    <property type="evidence" value="ECO:0007669"/>
    <property type="project" value="UniProtKB-UniRule"/>
</dbReference>
<accession>A0AA85B8Y5</accession>
<protein>
    <recommendedName>
        <fullName evidence="3">Ribosome production factor 2 homolog</fullName>
    </recommendedName>
    <alternativeName>
        <fullName evidence="3">Ribosome biogenesis protein RPF2 homolog</fullName>
    </alternativeName>
</protein>
<evidence type="ECO:0000256" key="2">
    <source>
        <dbReference type="ARBA" id="ARBA00023242"/>
    </source>
</evidence>
<dbReference type="WBParaSite" id="SMTH1_3950.1">
    <property type="protein sequence ID" value="SMTH1_3950.1"/>
    <property type="gene ID" value="SMTH1_3950"/>
</dbReference>
<evidence type="ECO:0000256" key="1">
    <source>
        <dbReference type="ARBA" id="ARBA00004604"/>
    </source>
</evidence>
<sequence>MTLEFSSKSQFSSINHVSAKQKNHPSHSSLSQKYWILDLLVTKPSVALHVLPRVRVINKVASSVKQTPDGKVVQITLEDATPSADFDLRRVSLPSEDKWKRAHRVPPEVMKGDKTPKNKSVDVFGSRIGRVHVGKSSELENLRPGSTIRTALTGHRKRGFERIKSGVSKSKKTSVHSDLSVSKRRKLFTDA</sequence>
<dbReference type="GO" id="GO:0000027">
    <property type="term" value="P:ribosomal large subunit assembly"/>
    <property type="evidence" value="ECO:0007669"/>
    <property type="project" value="InterPro"/>
</dbReference>
<dbReference type="InterPro" id="IPR039770">
    <property type="entry name" value="Rpf2"/>
</dbReference>
<feature type="region of interest" description="Disordered" evidence="4">
    <location>
        <begin position="157"/>
        <end position="178"/>
    </location>
</feature>
<dbReference type="PANTHER" id="PTHR12728:SF0">
    <property type="entry name" value="RIBOSOME PRODUCTION FACTOR 2 HOMOLOG"/>
    <property type="match status" value="1"/>
</dbReference>
<proteinExistence type="inferred from homology"/>
<dbReference type="PANTHER" id="PTHR12728">
    <property type="entry name" value="BRIX DOMAIN CONTAINING PROTEIN"/>
    <property type="match status" value="1"/>
</dbReference>